<dbReference type="PANTHER" id="PTHR24201:SF2">
    <property type="entry name" value="ANKYRIN REPEAT DOMAIN-CONTAINING PROTEIN 42"/>
    <property type="match status" value="1"/>
</dbReference>
<dbReference type="AlphaFoldDB" id="A0A9D4JJ54"/>
<evidence type="ECO:0000313" key="3">
    <source>
        <dbReference type="EMBL" id="KAH3813935.1"/>
    </source>
</evidence>
<keyword evidence="4" id="KW-1185">Reference proteome</keyword>
<evidence type="ECO:0000313" key="4">
    <source>
        <dbReference type="Proteomes" id="UP000828390"/>
    </source>
</evidence>
<dbReference type="EMBL" id="JAIWYP010000006">
    <property type="protein sequence ID" value="KAH3813935.1"/>
    <property type="molecule type" value="Genomic_DNA"/>
</dbReference>
<dbReference type="PANTHER" id="PTHR24201">
    <property type="entry name" value="ANK_REP_REGION DOMAIN-CONTAINING PROTEIN"/>
    <property type="match status" value="1"/>
</dbReference>
<dbReference type="Pfam" id="PF13637">
    <property type="entry name" value="Ank_4"/>
    <property type="match status" value="1"/>
</dbReference>
<dbReference type="Proteomes" id="UP000828390">
    <property type="component" value="Unassembled WGS sequence"/>
</dbReference>
<organism evidence="3 4">
    <name type="scientific">Dreissena polymorpha</name>
    <name type="common">Zebra mussel</name>
    <name type="synonym">Mytilus polymorpha</name>
    <dbReference type="NCBI Taxonomy" id="45954"/>
    <lineage>
        <taxon>Eukaryota</taxon>
        <taxon>Metazoa</taxon>
        <taxon>Spiralia</taxon>
        <taxon>Lophotrochozoa</taxon>
        <taxon>Mollusca</taxon>
        <taxon>Bivalvia</taxon>
        <taxon>Autobranchia</taxon>
        <taxon>Heteroconchia</taxon>
        <taxon>Euheterodonta</taxon>
        <taxon>Imparidentia</taxon>
        <taxon>Neoheterodontei</taxon>
        <taxon>Myida</taxon>
        <taxon>Dreissenoidea</taxon>
        <taxon>Dreissenidae</taxon>
        <taxon>Dreissena</taxon>
    </lineage>
</organism>
<reference evidence="3" key="1">
    <citation type="journal article" date="2019" name="bioRxiv">
        <title>The Genome of the Zebra Mussel, Dreissena polymorpha: A Resource for Invasive Species Research.</title>
        <authorList>
            <person name="McCartney M.A."/>
            <person name="Auch B."/>
            <person name="Kono T."/>
            <person name="Mallez S."/>
            <person name="Zhang Y."/>
            <person name="Obille A."/>
            <person name="Becker A."/>
            <person name="Abrahante J.E."/>
            <person name="Garbe J."/>
            <person name="Badalamenti J.P."/>
            <person name="Herman A."/>
            <person name="Mangelson H."/>
            <person name="Liachko I."/>
            <person name="Sullivan S."/>
            <person name="Sone E.D."/>
            <person name="Koren S."/>
            <person name="Silverstein K.A.T."/>
            <person name="Beckman K.B."/>
            <person name="Gohl D.M."/>
        </authorList>
    </citation>
    <scope>NUCLEOTIDE SEQUENCE</scope>
    <source>
        <strain evidence="3">Duluth1</strain>
        <tissue evidence="3">Whole animal</tissue>
    </source>
</reference>
<comment type="caution">
    <text evidence="3">The sequence shown here is derived from an EMBL/GenBank/DDBJ whole genome shotgun (WGS) entry which is preliminary data.</text>
</comment>
<proteinExistence type="predicted"/>
<evidence type="ECO:0000256" key="1">
    <source>
        <dbReference type="ARBA" id="ARBA00022737"/>
    </source>
</evidence>
<dbReference type="InterPro" id="IPR002110">
    <property type="entry name" value="Ankyrin_rpt"/>
</dbReference>
<evidence type="ECO:0000256" key="2">
    <source>
        <dbReference type="ARBA" id="ARBA00023043"/>
    </source>
</evidence>
<dbReference type="InterPro" id="IPR050776">
    <property type="entry name" value="Ank_Repeat/CDKN_Inhibitor"/>
</dbReference>
<reference evidence="3" key="2">
    <citation type="submission" date="2020-11" db="EMBL/GenBank/DDBJ databases">
        <authorList>
            <person name="McCartney M.A."/>
            <person name="Auch B."/>
            <person name="Kono T."/>
            <person name="Mallez S."/>
            <person name="Becker A."/>
            <person name="Gohl D.M."/>
            <person name="Silverstein K.A.T."/>
            <person name="Koren S."/>
            <person name="Bechman K.B."/>
            <person name="Herman A."/>
            <person name="Abrahante J.E."/>
            <person name="Garbe J."/>
        </authorList>
    </citation>
    <scope>NUCLEOTIDE SEQUENCE</scope>
    <source>
        <strain evidence="3">Duluth1</strain>
        <tissue evidence="3">Whole animal</tissue>
    </source>
</reference>
<gene>
    <name evidence="3" type="ORF">DPMN_142408</name>
</gene>
<accession>A0A9D4JJ54</accession>
<dbReference type="InterPro" id="IPR036770">
    <property type="entry name" value="Ankyrin_rpt-contain_sf"/>
</dbReference>
<keyword evidence="1" id="KW-0677">Repeat</keyword>
<name>A0A9D4JJ54_DREPO</name>
<protein>
    <submittedName>
        <fullName evidence="3">Uncharacterized protein</fullName>
    </submittedName>
</protein>
<sequence>MAGRQYMRLFTIGYLTVYNYSTSALASIDECDNIGNTPVHYAEAEGHLPCLKFLVSTSISPTHVLGARNDLGKTPKDLIQQFYKDAIIEYINGIEGERDKPEQTERTLANDCLQMQTPSKQGCSYNEEYSNVRSTK</sequence>
<dbReference type="GO" id="GO:0005634">
    <property type="term" value="C:nucleus"/>
    <property type="evidence" value="ECO:0007669"/>
    <property type="project" value="TreeGrafter"/>
</dbReference>
<dbReference type="SUPFAM" id="SSF48403">
    <property type="entry name" value="Ankyrin repeat"/>
    <property type="match status" value="1"/>
</dbReference>
<keyword evidence="2" id="KW-0040">ANK repeat</keyword>
<dbReference type="Gene3D" id="1.25.40.20">
    <property type="entry name" value="Ankyrin repeat-containing domain"/>
    <property type="match status" value="1"/>
</dbReference>